<sequence>MKRSMDDPYRTPRESTGSSIANTRLAGARLSNIALSLSVAAIAVPLAVMMLETINHLPWDYGAAAAGIVIVTFTLAILGIGVSVAALVRCRSWKAIAGLLLSIVAMPWALYVGALFALATIGV</sequence>
<reference evidence="2 3" key="1">
    <citation type="journal article" date="2022" name="Syst. Appl. Microbiol.">
        <title>Rhodopirellula aestuarii sp. nov., a novel member of the genus Rhodopirellula isolated from brackish sediments collected in the Tagus River estuary, Portugal.</title>
        <authorList>
            <person name="Vitorino I.R."/>
            <person name="Klimek D."/>
            <person name="Calusinska M."/>
            <person name="Lobo-da-Cunha A."/>
            <person name="Vasconcelos V."/>
            <person name="Lage O.M."/>
        </authorList>
    </citation>
    <scope>NUCLEOTIDE SEQUENCE [LARGE SCALE GENOMIC DNA]</scope>
    <source>
        <strain evidence="2 3">ICT_H3.1</strain>
    </source>
</reference>
<dbReference type="Proteomes" id="UP001202961">
    <property type="component" value="Unassembled WGS sequence"/>
</dbReference>
<keyword evidence="1" id="KW-0472">Membrane</keyword>
<feature type="transmembrane region" description="Helical" evidence="1">
    <location>
        <begin position="33"/>
        <end position="51"/>
    </location>
</feature>
<keyword evidence="1" id="KW-0812">Transmembrane</keyword>
<evidence type="ECO:0000313" key="3">
    <source>
        <dbReference type="Proteomes" id="UP001202961"/>
    </source>
</evidence>
<dbReference type="EMBL" id="JAMQBK010000052">
    <property type="protein sequence ID" value="MCM2372754.1"/>
    <property type="molecule type" value="Genomic_DNA"/>
</dbReference>
<dbReference type="RefSeq" id="WP_250930389.1">
    <property type="nucleotide sequence ID" value="NZ_JAMQBK010000052.1"/>
</dbReference>
<proteinExistence type="predicted"/>
<keyword evidence="3" id="KW-1185">Reference proteome</keyword>
<evidence type="ECO:0000313" key="2">
    <source>
        <dbReference type="EMBL" id="MCM2372754.1"/>
    </source>
</evidence>
<accession>A0ABT0U742</accession>
<gene>
    <name evidence="2" type="ORF">NB063_19240</name>
</gene>
<keyword evidence="1" id="KW-1133">Transmembrane helix</keyword>
<protein>
    <submittedName>
        <fullName evidence="2">Uncharacterized protein</fullName>
    </submittedName>
</protein>
<feature type="transmembrane region" description="Helical" evidence="1">
    <location>
        <begin position="63"/>
        <end position="88"/>
    </location>
</feature>
<organism evidence="2 3">
    <name type="scientific">Aporhodopirellula aestuarii</name>
    <dbReference type="NCBI Taxonomy" id="2950107"/>
    <lineage>
        <taxon>Bacteria</taxon>
        <taxon>Pseudomonadati</taxon>
        <taxon>Planctomycetota</taxon>
        <taxon>Planctomycetia</taxon>
        <taxon>Pirellulales</taxon>
        <taxon>Pirellulaceae</taxon>
        <taxon>Aporhodopirellula</taxon>
    </lineage>
</organism>
<evidence type="ECO:0000256" key="1">
    <source>
        <dbReference type="SAM" id="Phobius"/>
    </source>
</evidence>
<feature type="transmembrane region" description="Helical" evidence="1">
    <location>
        <begin position="95"/>
        <end position="121"/>
    </location>
</feature>
<comment type="caution">
    <text evidence="2">The sequence shown here is derived from an EMBL/GenBank/DDBJ whole genome shotgun (WGS) entry which is preliminary data.</text>
</comment>
<name>A0ABT0U742_9BACT</name>